<gene>
    <name evidence="7" type="primary">gloB</name>
    <name evidence="9" type="ORF">SAMN05421791_102117</name>
</gene>
<feature type="domain" description="Metallo-beta-lactamase" evidence="8">
    <location>
        <begin position="11"/>
        <end position="164"/>
    </location>
</feature>
<dbReference type="EMBL" id="FNCK01000002">
    <property type="protein sequence ID" value="SDF98797.1"/>
    <property type="molecule type" value="Genomic_DNA"/>
</dbReference>
<evidence type="ECO:0000256" key="1">
    <source>
        <dbReference type="ARBA" id="ARBA00001623"/>
    </source>
</evidence>
<feature type="binding site" evidence="7">
    <location>
        <position position="126"/>
    </location>
    <ligand>
        <name>Zn(2+)</name>
        <dbReference type="ChEBI" id="CHEBI:29105"/>
        <label>1</label>
    </ligand>
</feature>
<feature type="binding site" evidence="7">
    <location>
        <position position="164"/>
    </location>
    <ligand>
        <name>Zn(2+)</name>
        <dbReference type="ChEBI" id="CHEBI:29105"/>
        <label>2</label>
    </ligand>
</feature>
<reference evidence="9 10" key="1">
    <citation type="submission" date="2016-10" db="EMBL/GenBank/DDBJ databases">
        <authorList>
            <person name="de Groot N.N."/>
        </authorList>
    </citation>
    <scope>NUCLEOTIDE SEQUENCE [LARGE SCALE GENOMIC DNA]</scope>
    <source>
        <strain evidence="9 10">ATCC BAA-466</strain>
    </source>
</reference>
<keyword evidence="6 7" id="KW-0862">Zinc</keyword>
<feature type="binding site" evidence="7">
    <location>
        <position position="56"/>
    </location>
    <ligand>
        <name>Zn(2+)</name>
        <dbReference type="ChEBI" id="CHEBI:29105"/>
        <label>2</label>
    </ligand>
</feature>
<feature type="binding site" evidence="7">
    <location>
        <position position="126"/>
    </location>
    <ligand>
        <name>Zn(2+)</name>
        <dbReference type="ChEBI" id="CHEBI:29105"/>
        <label>2</label>
    </ligand>
</feature>
<feature type="binding site" evidence="7">
    <location>
        <position position="109"/>
    </location>
    <ligand>
        <name>Zn(2+)</name>
        <dbReference type="ChEBI" id="CHEBI:29105"/>
        <label>1</label>
    </ligand>
</feature>
<dbReference type="InterPro" id="IPR036866">
    <property type="entry name" value="RibonucZ/Hydroxyglut_hydro"/>
</dbReference>
<evidence type="ECO:0000256" key="7">
    <source>
        <dbReference type="HAMAP-Rule" id="MF_01374"/>
    </source>
</evidence>
<evidence type="ECO:0000313" key="9">
    <source>
        <dbReference type="EMBL" id="SDF98797.1"/>
    </source>
</evidence>
<dbReference type="PIRSF" id="PIRSF005457">
    <property type="entry name" value="Glx"/>
    <property type="match status" value="1"/>
</dbReference>
<dbReference type="Pfam" id="PF00753">
    <property type="entry name" value="Lactamase_B"/>
    <property type="match status" value="1"/>
</dbReference>
<dbReference type="Gene3D" id="3.60.15.10">
    <property type="entry name" value="Ribonuclease Z/Hydroxyacylglutathione hydrolase-like"/>
    <property type="match status" value="1"/>
</dbReference>
<dbReference type="AlphaFoldDB" id="A0A1G7QJS7"/>
<organism evidence="9 10">
    <name type="scientific">Facklamia miroungae</name>
    <dbReference type="NCBI Taxonomy" id="120956"/>
    <lineage>
        <taxon>Bacteria</taxon>
        <taxon>Bacillati</taxon>
        <taxon>Bacillota</taxon>
        <taxon>Bacilli</taxon>
        <taxon>Lactobacillales</taxon>
        <taxon>Aerococcaceae</taxon>
        <taxon>Facklamia</taxon>
    </lineage>
</organism>
<accession>A0A1G7QJS7</accession>
<feature type="binding site" evidence="7">
    <location>
        <position position="54"/>
    </location>
    <ligand>
        <name>Zn(2+)</name>
        <dbReference type="ChEBI" id="CHEBI:29105"/>
        <label>1</label>
    </ligand>
</feature>
<comment type="subunit">
    <text evidence="7">Monomer.</text>
</comment>
<name>A0A1G7QJS7_9LACT</name>
<dbReference type="Proteomes" id="UP000199708">
    <property type="component" value="Unassembled WGS sequence"/>
</dbReference>
<dbReference type="PANTHER" id="PTHR43705:SF1">
    <property type="entry name" value="HYDROXYACYLGLUTATHIONE HYDROLASE GLOB"/>
    <property type="match status" value="1"/>
</dbReference>
<keyword evidence="4 7" id="KW-0479">Metal-binding</keyword>
<dbReference type="GO" id="GO:0004416">
    <property type="term" value="F:hydroxyacylglutathione hydrolase activity"/>
    <property type="evidence" value="ECO:0007669"/>
    <property type="project" value="UniProtKB-UniRule"/>
</dbReference>
<dbReference type="Pfam" id="PF16123">
    <property type="entry name" value="HAGH_C"/>
    <property type="match status" value="1"/>
</dbReference>
<dbReference type="OrthoDB" id="9802897at2"/>
<keyword evidence="10" id="KW-1185">Reference proteome</keyword>
<dbReference type="InterPro" id="IPR001279">
    <property type="entry name" value="Metallo-B-lactamas"/>
</dbReference>
<dbReference type="RefSeq" id="WP_090289208.1">
    <property type="nucleotide sequence ID" value="NZ_FNCK01000002.1"/>
</dbReference>
<comment type="cofactor">
    <cofactor evidence="7">
        <name>Zn(2+)</name>
        <dbReference type="ChEBI" id="CHEBI:29105"/>
    </cofactor>
    <text evidence="7">Binds 2 Zn(2+) ions per subunit.</text>
</comment>
<dbReference type="GO" id="GO:0046872">
    <property type="term" value="F:metal ion binding"/>
    <property type="evidence" value="ECO:0007669"/>
    <property type="project" value="UniProtKB-KW"/>
</dbReference>
<comment type="function">
    <text evidence="7">Thiolesterase that catalyzes the hydrolysis of S-D-lactoyl-glutathione to form glutathione and D-lactic acid.</text>
</comment>
<dbReference type="InterPro" id="IPR032282">
    <property type="entry name" value="HAGH_C"/>
</dbReference>
<dbReference type="NCBIfam" id="TIGR03413">
    <property type="entry name" value="GSH_gloB"/>
    <property type="match status" value="1"/>
</dbReference>
<evidence type="ECO:0000256" key="5">
    <source>
        <dbReference type="ARBA" id="ARBA00022801"/>
    </source>
</evidence>
<dbReference type="InterPro" id="IPR050110">
    <property type="entry name" value="Glyoxalase_II_hydrolase"/>
</dbReference>
<proteinExistence type="inferred from homology"/>
<dbReference type="SUPFAM" id="SSF56281">
    <property type="entry name" value="Metallo-hydrolase/oxidoreductase"/>
    <property type="match status" value="1"/>
</dbReference>
<sequence>MQIKALPALEDNYIWLIEKDQDIIVVDPGESDDLLKYLNTNGLNLKAVLLTHFHEDHVGGLDSLLASQKQEVAVYGPVELEERVDYVVREGDHFTINQCEYKVIKTAGHSEEHVSYLMDSHLFCGDALFSAGCGRVFTNDYQAQFETIQKIKALPDTTKIYAGHEYTLTNLAFALTVEPNNQVLMKEQKHVKDIRSKGIPSLPSTVEREKQINLFLQVRSLTEFIQLRKARDQF</sequence>
<comment type="catalytic activity">
    <reaction evidence="1 7">
        <text>an S-(2-hydroxyacyl)glutathione + H2O = a 2-hydroxy carboxylate + glutathione + H(+)</text>
        <dbReference type="Rhea" id="RHEA:21864"/>
        <dbReference type="ChEBI" id="CHEBI:15377"/>
        <dbReference type="ChEBI" id="CHEBI:15378"/>
        <dbReference type="ChEBI" id="CHEBI:57925"/>
        <dbReference type="ChEBI" id="CHEBI:58896"/>
        <dbReference type="ChEBI" id="CHEBI:71261"/>
        <dbReference type="EC" id="3.1.2.6"/>
    </reaction>
</comment>
<evidence type="ECO:0000256" key="3">
    <source>
        <dbReference type="ARBA" id="ARBA00006759"/>
    </source>
</evidence>
<dbReference type="HAMAP" id="MF_01374">
    <property type="entry name" value="Glyoxalase_2"/>
    <property type="match status" value="1"/>
</dbReference>
<dbReference type="InterPro" id="IPR035680">
    <property type="entry name" value="Clx_II_MBL"/>
</dbReference>
<dbReference type="SMART" id="SM00849">
    <property type="entry name" value="Lactamase_B"/>
    <property type="match status" value="1"/>
</dbReference>
<feature type="binding site" evidence="7">
    <location>
        <position position="52"/>
    </location>
    <ligand>
        <name>Zn(2+)</name>
        <dbReference type="ChEBI" id="CHEBI:29105"/>
        <label>1</label>
    </ligand>
</feature>
<feature type="binding site" evidence="7">
    <location>
        <position position="57"/>
    </location>
    <ligand>
        <name>Zn(2+)</name>
        <dbReference type="ChEBI" id="CHEBI:29105"/>
        <label>2</label>
    </ligand>
</feature>
<dbReference type="InterPro" id="IPR017782">
    <property type="entry name" value="Hydroxyacylglutathione_Hdrlase"/>
</dbReference>
<dbReference type="GO" id="GO:0019243">
    <property type="term" value="P:methylglyoxal catabolic process to D-lactate via S-lactoyl-glutathione"/>
    <property type="evidence" value="ECO:0007669"/>
    <property type="project" value="UniProtKB-UniRule"/>
</dbReference>
<comment type="similarity">
    <text evidence="3 7">Belongs to the metallo-beta-lactamase superfamily. Glyoxalase II family.</text>
</comment>
<dbReference type="EC" id="3.1.2.6" evidence="7"/>
<evidence type="ECO:0000313" key="10">
    <source>
        <dbReference type="Proteomes" id="UP000199708"/>
    </source>
</evidence>
<comment type="pathway">
    <text evidence="2 7">Secondary metabolite metabolism; methylglyoxal degradation; (R)-lactate from methylglyoxal: step 2/2.</text>
</comment>
<dbReference type="PANTHER" id="PTHR43705">
    <property type="entry name" value="HYDROXYACYLGLUTATHIONE HYDROLASE"/>
    <property type="match status" value="1"/>
</dbReference>
<dbReference type="CDD" id="cd07723">
    <property type="entry name" value="hydroxyacylglutathione_hydrolase_MBL-fold"/>
    <property type="match status" value="1"/>
</dbReference>
<dbReference type="STRING" id="120956.SAMN05421791_102117"/>
<protein>
    <recommendedName>
        <fullName evidence="7">Hydroxyacylglutathione hydrolase</fullName>
        <ecNumber evidence="7">3.1.2.6</ecNumber>
    </recommendedName>
    <alternativeName>
        <fullName evidence="7">Glyoxalase II</fullName>
        <shortName evidence="7">Glx II</shortName>
    </alternativeName>
</protein>
<evidence type="ECO:0000256" key="2">
    <source>
        <dbReference type="ARBA" id="ARBA00004963"/>
    </source>
</evidence>
<dbReference type="UniPathway" id="UPA00619">
    <property type="reaction ID" value="UER00676"/>
</dbReference>
<keyword evidence="5 7" id="KW-0378">Hydrolase</keyword>
<evidence type="ECO:0000256" key="4">
    <source>
        <dbReference type="ARBA" id="ARBA00022723"/>
    </source>
</evidence>
<evidence type="ECO:0000256" key="6">
    <source>
        <dbReference type="ARBA" id="ARBA00022833"/>
    </source>
</evidence>
<evidence type="ECO:0000259" key="8">
    <source>
        <dbReference type="SMART" id="SM00849"/>
    </source>
</evidence>